<feature type="compositionally biased region" description="Acidic residues" evidence="1">
    <location>
        <begin position="189"/>
        <end position="198"/>
    </location>
</feature>
<accession>A0A6A4E2I5</accession>
<comment type="caution">
    <text evidence="2">The sequence shown here is derived from an EMBL/GenBank/DDBJ whole genome shotgun (WGS) entry which is preliminary data.</text>
</comment>
<gene>
    <name evidence="2" type="ORF">PR003_g19063</name>
</gene>
<evidence type="ECO:0000313" key="2">
    <source>
        <dbReference type="EMBL" id="KAE9315157.1"/>
    </source>
</evidence>
<dbReference type="AlphaFoldDB" id="A0A6A4E2I5"/>
<feature type="region of interest" description="Disordered" evidence="1">
    <location>
        <begin position="189"/>
        <end position="262"/>
    </location>
</feature>
<dbReference type="EMBL" id="QXFT01001575">
    <property type="protein sequence ID" value="KAE9315157.1"/>
    <property type="molecule type" value="Genomic_DNA"/>
</dbReference>
<keyword evidence="3" id="KW-1185">Reference proteome</keyword>
<sequence length="487" mass="55748">MARANKKATQIRHPKLLPKDVRHVAGRLAPPRLLLIPNGLPNDALTRCQRLHNFVLWSGSKTHPVASPKDPPPVWPVEKARGSLPGPIVWDDLRLDVQRLICSGIFLNGAVSWLQEDRPVHTRFCQDDLVEMLSRMMFWNKLNESHWPKYVPERYYLAAEALLDDMEERKTQPLFWGNLSATGDAEEELLPEDFEPEQDDKSKDADWNAADEGVPAEDVSEVESVVESVTTSKRRKRRGSQTPSVDQPSAKRARGGSRSLLAQKDYSDLTTAEKAIVEIPEIGMVSWRHHGIRVKHVDPSSTKTSQTLGLPDYSPNRHDLALLKARFSPEDFHRLLTKMMPWRQMYDDRVKVLYFHRLEDLSDAEVKFLDEMVDFMNGNSRAFWNALHWIIFLPGDVDSLAYKIHTRRRKAQESVSKRAATLVRRHKQSGVRESLFHEPGVWKYPAKDRLQWAHCASDDDRIAHVPAEIRGMLILADQRDLISDAAP</sequence>
<proteinExistence type="predicted"/>
<name>A0A6A4E2I5_9STRA</name>
<protein>
    <submittedName>
        <fullName evidence="2">Uncharacterized protein</fullName>
    </submittedName>
</protein>
<dbReference type="Proteomes" id="UP000434957">
    <property type="component" value="Unassembled WGS sequence"/>
</dbReference>
<evidence type="ECO:0000313" key="3">
    <source>
        <dbReference type="Proteomes" id="UP000434957"/>
    </source>
</evidence>
<organism evidence="2 3">
    <name type="scientific">Phytophthora rubi</name>
    <dbReference type="NCBI Taxonomy" id="129364"/>
    <lineage>
        <taxon>Eukaryota</taxon>
        <taxon>Sar</taxon>
        <taxon>Stramenopiles</taxon>
        <taxon>Oomycota</taxon>
        <taxon>Peronosporomycetes</taxon>
        <taxon>Peronosporales</taxon>
        <taxon>Peronosporaceae</taxon>
        <taxon>Phytophthora</taxon>
    </lineage>
</organism>
<evidence type="ECO:0000256" key="1">
    <source>
        <dbReference type="SAM" id="MobiDB-lite"/>
    </source>
</evidence>
<reference evidence="2 3" key="1">
    <citation type="submission" date="2018-08" db="EMBL/GenBank/DDBJ databases">
        <title>Genomic investigation of the strawberry pathogen Phytophthora fragariae indicates pathogenicity is determined by transcriptional variation in three key races.</title>
        <authorList>
            <person name="Adams T.M."/>
            <person name="Armitage A.D."/>
            <person name="Sobczyk M.K."/>
            <person name="Bates H.J."/>
            <person name="Dunwell J.M."/>
            <person name="Nellist C.F."/>
            <person name="Harrison R.J."/>
        </authorList>
    </citation>
    <scope>NUCLEOTIDE SEQUENCE [LARGE SCALE GENOMIC DNA]</scope>
    <source>
        <strain evidence="2 3">SCRP333</strain>
    </source>
</reference>